<dbReference type="Gene3D" id="1.20.1250.20">
    <property type="entry name" value="MFS general substrate transporter like domains"/>
    <property type="match status" value="1"/>
</dbReference>
<proteinExistence type="predicted"/>
<feature type="domain" description="Major facilitator superfamily (MFS) profile" evidence="9">
    <location>
        <begin position="130"/>
        <end position="554"/>
    </location>
</feature>
<feature type="transmembrane region" description="Helical" evidence="8">
    <location>
        <begin position="255"/>
        <end position="274"/>
    </location>
</feature>
<evidence type="ECO:0000256" key="1">
    <source>
        <dbReference type="ARBA" id="ARBA00004141"/>
    </source>
</evidence>
<dbReference type="EMBL" id="JACEFI010000025">
    <property type="protein sequence ID" value="KAH0592938.1"/>
    <property type="molecule type" value="Genomic_DNA"/>
</dbReference>
<comment type="subcellular location">
    <subcellularLocation>
        <location evidence="1">Membrane</location>
        <topology evidence="1">Multi-pass membrane protein</topology>
    </subcellularLocation>
</comment>
<dbReference type="PANTHER" id="PTHR23502">
    <property type="entry name" value="MAJOR FACILITATOR SUPERFAMILY"/>
    <property type="match status" value="1"/>
</dbReference>
<dbReference type="GO" id="GO:0006529">
    <property type="term" value="P:asparagine biosynthetic process"/>
    <property type="evidence" value="ECO:0007669"/>
    <property type="project" value="InterPro"/>
</dbReference>
<reference evidence="11 12" key="1">
    <citation type="submission" date="2020-07" db="EMBL/GenBank/DDBJ databases">
        <title>Metarhizium humberi genome.</title>
        <authorList>
            <person name="Lysoe E."/>
        </authorList>
    </citation>
    <scope>NUCLEOTIDE SEQUENCE [LARGE SCALE GENOMIC DNA]</scope>
    <source>
        <strain evidence="11 12">ESALQ1638</strain>
    </source>
</reference>
<evidence type="ECO:0000256" key="7">
    <source>
        <dbReference type="ARBA" id="ARBA00023136"/>
    </source>
</evidence>
<name>A0A9P8S482_9HYPO</name>
<evidence type="ECO:0000256" key="3">
    <source>
        <dbReference type="ARBA" id="ARBA00022741"/>
    </source>
</evidence>
<dbReference type="GO" id="GO:0005886">
    <property type="term" value="C:plasma membrane"/>
    <property type="evidence" value="ECO:0007669"/>
    <property type="project" value="TreeGrafter"/>
</dbReference>
<dbReference type="Pfam" id="PF07690">
    <property type="entry name" value="MFS_1"/>
    <property type="match status" value="1"/>
</dbReference>
<gene>
    <name evidence="11" type="ORF">MHUMG1_09391</name>
</gene>
<evidence type="ECO:0000256" key="6">
    <source>
        <dbReference type="ARBA" id="ARBA00022989"/>
    </source>
</evidence>
<dbReference type="SUPFAM" id="SSF52402">
    <property type="entry name" value="Adenine nucleotide alpha hydrolases-like"/>
    <property type="match status" value="1"/>
</dbReference>
<dbReference type="Gene3D" id="3.60.20.10">
    <property type="entry name" value="Glutamine Phosphoribosylpyrophosphate, subunit 1, domain 1"/>
    <property type="match status" value="1"/>
</dbReference>
<dbReference type="GO" id="GO:1990961">
    <property type="term" value="P:xenobiotic detoxification by transmembrane export across the plasma membrane"/>
    <property type="evidence" value="ECO:0007669"/>
    <property type="project" value="TreeGrafter"/>
</dbReference>
<dbReference type="InterPro" id="IPR001962">
    <property type="entry name" value="Asn_synthase"/>
</dbReference>
<feature type="transmembrane region" description="Helical" evidence="8">
    <location>
        <begin position="161"/>
        <end position="184"/>
    </location>
</feature>
<dbReference type="InterPro" id="IPR006426">
    <property type="entry name" value="Asn_synth_AEB"/>
</dbReference>
<dbReference type="GO" id="GO:0015244">
    <property type="term" value="F:fluconazole transmembrane transporter activity"/>
    <property type="evidence" value="ECO:0007669"/>
    <property type="project" value="TreeGrafter"/>
</dbReference>
<dbReference type="Pfam" id="PF00733">
    <property type="entry name" value="Asn_synthase"/>
    <property type="match status" value="1"/>
</dbReference>
<feature type="transmembrane region" description="Helical" evidence="8">
    <location>
        <begin position="464"/>
        <end position="489"/>
    </location>
</feature>
<dbReference type="Gene3D" id="3.40.50.620">
    <property type="entry name" value="HUPs"/>
    <property type="match status" value="2"/>
</dbReference>
<dbReference type="InterPro" id="IPR011701">
    <property type="entry name" value="MFS"/>
</dbReference>
<dbReference type="PANTHER" id="PTHR23502:SF23">
    <property type="entry name" value="FLUCONAZOLE RESISTANCE PROTEIN 1"/>
    <property type="match status" value="1"/>
</dbReference>
<organism evidence="11 12">
    <name type="scientific">Metarhizium humberi</name>
    <dbReference type="NCBI Taxonomy" id="2596975"/>
    <lineage>
        <taxon>Eukaryota</taxon>
        <taxon>Fungi</taxon>
        <taxon>Dikarya</taxon>
        <taxon>Ascomycota</taxon>
        <taxon>Pezizomycotina</taxon>
        <taxon>Sordariomycetes</taxon>
        <taxon>Hypocreomycetidae</taxon>
        <taxon>Hypocreales</taxon>
        <taxon>Clavicipitaceae</taxon>
        <taxon>Metarhizium</taxon>
    </lineage>
</organism>
<dbReference type="PROSITE" id="PS50850">
    <property type="entry name" value="MFS"/>
    <property type="match status" value="1"/>
</dbReference>
<feature type="transmembrane region" description="Helical" evidence="8">
    <location>
        <begin position="128"/>
        <end position="149"/>
    </location>
</feature>
<dbReference type="AlphaFoldDB" id="A0A9P8S482"/>
<dbReference type="Proteomes" id="UP000764110">
    <property type="component" value="Unassembled WGS sequence"/>
</dbReference>
<accession>A0A9P8S482</accession>
<dbReference type="GO" id="GO:0005524">
    <property type="term" value="F:ATP binding"/>
    <property type="evidence" value="ECO:0007669"/>
    <property type="project" value="UniProtKB-KW"/>
</dbReference>
<evidence type="ECO:0008006" key="13">
    <source>
        <dbReference type="Google" id="ProtNLM"/>
    </source>
</evidence>
<evidence type="ECO:0000256" key="4">
    <source>
        <dbReference type="ARBA" id="ARBA00022840"/>
    </source>
</evidence>
<dbReference type="CDD" id="cd01991">
    <property type="entry name" value="Asn_synthase_B_C"/>
    <property type="match status" value="1"/>
</dbReference>
<sequence length="1259" mass="140639">MADLIRDAPIGQIIRWITNNRRLQYAEEKPGFKVPTKWTHNPFNDLDSGLCSPTTIRSGPSSPRQPGFDGDGGYELETITFHRKKSIGSPRASEFNNELKEDSNLHVVDWYGSNDSDNPYNWSNGKRFLITLIICLYTFVVYMSSAIYTSSTEGVMKEFKVTIVEATLGLSLYVLGYGIGPLIFSPLSEIPSIGRNPVYIITMTLFVIISVPTAFASDFHTLVALRFFQGFFGSPCLASGGASVGDIYSMEALPYAMLAWVSASYCGPALGPLLSGFSVPAMHWRWSLYETIWASIPVLVLMFLFLPETSSEGILFRRAQRLSKLTGKQFVIRSHMDKTPGSRTSALVGALIKPIEISFKDPAVLPPIVRILHFSDHQLAVFEVFPLVYPVYYGMSLGQMGLVFLCVLTACILGVIAYSICLYFLGRSGFTTQERRLLPALGFCFGPTIGLFMFAWTARPSIHWIAPTIGITIYGASVFVVFQCLFIYIPLSYPNYAASLFAANDFFRSALACASVSFAHPLFTNLGVARGVSVLGGLSLIGIAAILEFKVLECIDIDRGNDDITAVLLYQSGLWFYLRDNTTEIESLSKNLQDGINDIQHRGPDGSGVWISKNGHVGLAHCRLSINDLSTNGSQPLHSDDGEIHAVVNGEIYDHDRLRQECGDKYGYRFSSDSDSELVIALYKIYGCPGLFQHLRGEFSFVLYDDREGFKRTIAGRDRFGIKPLLWTTVSEQVLFASEAKAFMAMGWEPEWDVRGISDCGWLVDDRTIFKGVKKLMPGHWMEVTDKRGVQIKKYWDAEYPDKTEPDIRSIDDMVLGVRERLVESVRLRLQADVPVGIYLSGGIDSSTIAGIAADLVKKQNVPIGNEESRRISCFSIRFGEESEYDETAIADRTAKWLGVECFKLNLDEQALSDNFAEAAYHCEHHHFDLNAVGKFCLSEFTRQHGVKAVLTGEGSDEHFCGYPSFATEFLREPDLTMLRSSPSEDLEFGEALCKTAQAETSATWRPQASKSEMAGTMPVNDNSTMPDSLLAWQPPKHVYQEWIHEEYGDEWDSRKTLMASHSNDVLEKLSSKWHPSNSAMYLWNKSILINVILACLGDRAEMAHSIEGRTPFLDHQLAEYVNALPPSIKIMYAPTEINGVASRPAGSALQNLTEKWILREAARPYITDELYNRKKVTFWAPTNWPKNGPLHKMFSSLLTREAVENLGFVDYEVIERALDAGFGENTDAASFRIVCYTAGWVTISQKFGVRKATMMEFD</sequence>
<keyword evidence="12" id="KW-1185">Reference proteome</keyword>
<dbReference type="NCBIfam" id="TIGR01536">
    <property type="entry name" value="asn_synth_AEB"/>
    <property type="match status" value="1"/>
</dbReference>
<evidence type="ECO:0000256" key="5">
    <source>
        <dbReference type="ARBA" id="ARBA00022962"/>
    </source>
</evidence>
<feature type="transmembrane region" description="Helical" evidence="8">
    <location>
        <begin position="196"/>
        <end position="215"/>
    </location>
</feature>
<keyword evidence="7 8" id="KW-0472">Membrane</keyword>
<dbReference type="Pfam" id="PF13537">
    <property type="entry name" value="GATase_7"/>
    <property type="match status" value="1"/>
</dbReference>
<dbReference type="PROSITE" id="PS51278">
    <property type="entry name" value="GATASE_TYPE_2"/>
    <property type="match status" value="1"/>
</dbReference>
<dbReference type="SUPFAM" id="SSF103473">
    <property type="entry name" value="MFS general substrate transporter"/>
    <property type="match status" value="1"/>
</dbReference>
<evidence type="ECO:0000259" key="10">
    <source>
        <dbReference type="PROSITE" id="PS51278"/>
    </source>
</evidence>
<keyword evidence="5" id="KW-0315">Glutamine amidotransferase</keyword>
<dbReference type="CDD" id="cd00712">
    <property type="entry name" value="AsnB"/>
    <property type="match status" value="1"/>
</dbReference>
<dbReference type="InterPro" id="IPR014729">
    <property type="entry name" value="Rossmann-like_a/b/a_fold"/>
</dbReference>
<evidence type="ECO:0000256" key="2">
    <source>
        <dbReference type="ARBA" id="ARBA00022692"/>
    </source>
</evidence>
<dbReference type="InterPro" id="IPR033738">
    <property type="entry name" value="AsnB_N"/>
</dbReference>
<dbReference type="SUPFAM" id="SSF56235">
    <property type="entry name" value="N-terminal nucleophile aminohydrolases (Ntn hydrolases)"/>
    <property type="match status" value="1"/>
</dbReference>
<dbReference type="GO" id="GO:0004066">
    <property type="term" value="F:asparagine synthase (glutamine-hydrolyzing) activity"/>
    <property type="evidence" value="ECO:0007669"/>
    <property type="project" value="InterPro"/>
</dbReference>
<keyword evidence="6 8" id="KW-1133">Transmembrane helix</keyword>
<dbReference type="InterPro" id="IPR020846">
    <property type="entry name" value="MFS_dom"/>
</dbReference>
<evidence type="ECO:0000313" key="11">
    <source>
        <dbReference type="EMBL" id="KAH0592938.1"/>
    </source>
</evidence>
<feature type="transmembrane region" description="Helical" evidence="8">
    <location>
        <begin position="529"/>
        <end position="549"/>
    </location>
</feature>
<evidence type="ECO:0000259" key="9">
    <source>
        <dbReference type="PROSITE" id="PS50850"/>
    </source>
</evidence>
<dbReference type="InterPro" id="IPR017932">
    <property type="entry name" value="GATase_2_dom"/>
</dbReference>
<keyword evidence="2 8" id="KW-0812">Transmembrane</keyword>
<comment type="caution">
    <text evidence="11">The sequence shown here is derived from an EMBL/GenBank/DDBJ whole genome shotgun (WGS) entry which is preliminary data.</text>
</comment>
<keyword evidence="4" id="KW-0067">ATP-binding</keyword>
<evidence type="ECO:0000256" key="8">
    <source>
        <dbReference type="SAM" id="Phobius"/>
    </source>
</evidence>
<dbReference type="InterPro" id="IPR029055">
    <property type="entry name" value="Ntn_hydrolases_N"/>
</dbReference>
<feature type="transmembrane region" description="Helical" evidence="8">
    <location>
        <begin position="401"/>
        <end position="425"/>
    </location>
</feature>
<evidence type="ECO:0000313" key="12">
    <source>
        <dbReference type="Proteomes" id="UP000764110"/>
    </source>
</evidence>
<feature type="transmembrane region" description="Helical" evidence="8">
    <location>
        <begin position="286"/>
        <end position="306"/>
    </location>
</feature>
<feature type="domain" description="Glutamine amidotransferase type-2" evidence="10">
    <location>
        <begin position="572"/>
        <end position="787"/>
    </location>
</feature>
<keyword evidence="3" id="KW-0547">Nucleotide-binding</keyword>
<protein>
    <recommendedName>
        <fullName evidence="13">Asparagine synthase</fullName>
    </recommendedName>
</protein>
<dbReference type="InterPro" id="IPR036259">
    <property type="entry name" value="MFS_trans_sf"/>
</dbReference>
<dbReference type="CDD" id="cd17323">
    <property type="entry name" value="MFS_Tpo1_MDR_like"/>
    <property type="match status" value="1"/>
</dbReference>
<feature type="transmembrane region" description="Helical" evidence="8">
    <location>
        <begin position="437"/>
        <end position="458"/>
    </location>
</feature>